<dbReference type="GO" id="GO:0005576">
    <property type="term" value="C:extracellular region"/>
    <property type="evidence" value="ECO:0007669"/>
    <property type="project" value="UniProtKB-SubCell"/>
</dbReference>
<evidence type="ECO:0000256" key="5">
    <source>
        <dbReference type="ARBA" id="ARBA00022588"/>
    </source>
</evidence>
<dbReference type="InterPro" id="IPR050342">
    <property type="entry name" value="HMGB"/>
</dbReference>
<keyword evidence="11" id="KW-0395">Inflammatory response</keyword>
<evidence type="ECO:0000256" key="4">
    <source>
        <dbReference type="ARBA" id="ARBA00022525"/>
    </source>
</evidence>
<evidence type="ECO:0000256" key="2">
    <source>
        <dbReference type="ARBA" id="ARBA00004613"/>
    </source>
</evidence>
<evidence type="ECO:0000256" key="10">
    <source>
        <dbReference type="ARBA" id="ARBA00023172"/>
    </source>
</evidence>
<dbReference type="GO" id="GO:0005634">
    <property type="term" value="C:nucleus"/>
    <property type="evidence" value="ECO:0007669"/>
    <property type="project" value="UniProtKB-UniRule"/>
</dbReference>
<dbReference type="Gene3D" id="1.10.30.10">
    <property type="entry name" value="High mobility group box domain"/>
    <property type="match status" value="1"/>
</dbReference>
<evidence type="ECO:0000256" key="3">
    <source>
        <dbReference type="ARBA" id="ARBA00022490"/>
    </source>
</evidence>
<keyword evidence="3" id="KW-0963">Cytoplasm</keyword>
<evidence type="ECO:0000313" key="16">
    <source>
        <dbReference type="Proteomes" id="UP001066276"/>
    </source>
</evidence>
<evidence type="ECO:0000256" key="6">
    <source>
        <dbReference type="ARBA" id="ARBA00022859"/>
    </source>
</evidence>
<evidence type="ECO:0000259" key="14">
    <source>
        <dbReference type="PROSITE" id="PS50118"/>
    </source>
</evidence>
<protein>
    <recommendedName>
        <fullName evidence="14">HMG box domain-containing protein</fullName>
    </recommendedName>
</protein>
<dbReference type="GO" id="GO:0003677">
    <property type="term" value="F:DNA binding"/>
    <property type="evidence" value="ECO:0007669"/>
    <property type="project" value="UniProtKB-UniRule"/>
</dbReference>
<feature type="compositionally biased region" description="Basic and acidic residues" evidence="13">
    <location>
        <begin position="86"/>
        <end position="102"/>
    </location>
</feature>
<dbReference type="PANTHER" id="PTHR48112:SF3">
    <property type="entry name" value="HIGH MOBILITY GROUP PROTEIN B2"/>
    <property type="match status" value="1"/>
</dbReference>
<dbReference type="PRINTS" id="PR00886">
    <property type="entry name" value="HIGHMOBLTY12"/>
</dbReference>
<dbReference type="GO" id="GO:0006310">
    <property type="term" value="P:DNA recombination"/>
    <property type="evidence" value="ECO:0007669"/>
    <property type="project" value="UniProtKB-KW"/>
</dbReference>
<keyword evidence="5" id="KW-0399">Innate immunity</keyword>
<organism evidence="15 16">
    <name type="scientific">Pleurodeles waltl</name>
    <name type="common">Iberian ribbed newt</name>
    <dbReference type="NCBI Taxonomy" id="8319"/>
    <lineage>
        <taxon>Eukaryota</taxon>
        <taxon>Metazoa</taxon>
        <taxon>Chordata</taxon>
        <taxon>Craniata</taxon>
        <taxon>Vertebrata</taxon>
        <taxon>Euteleostomi</taxon>
        <taxon>Amphibia</taxon>
        <taxon>Batrachia</taxon>
        <taxon>Caudata</taxon>
        <taxon>Salamandroidea</taxon>
        <taxon>Salamandridae</taxon>
        <taxon>Pleurodelinae</taxon>
        <taxon>Pleurodeles</taxon>
    </lineage>
</organism>
<sequence>MELHTLMDLEHRPKIRAAWSGLSFPETAKKLGQKWSEQTPKARLPYELRAATLKEKYDKDVAAYTDKRGLGHEPQGKRGGPANEVRTMDEEGVWEGKREKREVRKGKVGEFREAMEHEKEAEDEDGVEVVVMGEDHHEVMGEEEGEKMHADSHIKDGELRVL</sequence>
<dbReference type="PANTHER" id="PTHR48112">
    <property type="entry name" value="HIGH MOBILITY GROUP PROTEIN DSP1"/>
    <property type="match status" value="1"/>
</dbReference>
<feature type="region of interest" description="Disordered" evidence="13">
    <location>
        <begin position="139"/>
        <end position="162"/>
    </location>
</feature>
<keyword evidence="7" id="KW-0558">Oxidation</keyword>
<dbReference type="InterPro" id="IPR009071">
    <property type="entry name" value="HMG_box_dom"/>
</dbReference>
<evidence type="ECO:0000256" key="1">
    <source>
        <dbReference type="ARBA" id="ARBA00004496"/>
    </source>
</evidence>
<evidence type="ECO:0000256" key="9">
    <source>
        <dbReference type="ARBA" id="ARBA00023157"/>
    </source>
</evidence>
<evidence type="ECO:0000256" key="8">
    <source>
        <dbReference type="ARBA" id="ARBA00023125"/>
    </source>
</evidence>
<dbReference type="Pfam" id="PF00505">
    <property type="entry name" value="HMG_box"/>
    <property type="match status" value="1"/>
</dbReference>
<keyword evidence="9" id="KW-1015">Disulfide bond</keyword>
<evidence type="ECO:0000313" key="15">
    <source>
        <dbReference type="EMBL" id="KAJ1179018.1"/>
    </source>
</evidence>
<evidence type="ECO:0000256" key="12">
    <source>
        <dbReference type="PROSITE-ProRule" id="PRU00267"/>
    </source>
</evidence>
<evidence type="ECO:0000256" key="11">
    <source>
        <dbReference type="ARBA" id="ARBA00023198"/>
    </source>
</evidence>
<dbReference type="GO" id="GO:0005737">
    <property type="term" value="C:cytoplasm"/>
    <property type="evidence" value="ECO:0007669"/>
    <property type="project" value="UniProtKB-SubCell"/>
</dbReference>
<dbReference type="InterPro" id="IPR036910">
    <property type="entry name" value="HMG_box_dom_sf"/>
</dbReference>
<dbReference type="PROSITE" id="PS50118">
    <property type="entry name" value="HMG_BOX_2"/>
    <property type="match status" value="1"/>
</dbReference>
<evidence type="ECO:0000256" key="13">
    <source>
        <dbReference type="SAM" id="MobiDB-lite"/>
    </source>
</evidence>
<keyword evidence="10" id="KW-0233">DNA recombination</keyword>
<feature type="compositionally biased region" description="Basic and acidic residues" evidence="13">
    <location>
        <begin position="66"/>
        <end position="76"/>
    </location>
</feature>
<keyword evidence="12" id="KW-0539">Nucleus</keyword>
<feature type="region of interest" description="Disordered" evidence="13">
    <location>
        <begin position="66"/>
        <end position="102"/>
    </location>
</feature>
<evidence type="ECO:0000256" key="7">
    <source>
        <dbReference type="ARBA" id="ARBA00023097"/>
    </source>
</evidence>
<gene>
    <name evidence="15" type="ORF">NDU88_004257</name>
</gene>
<keyword evidence="8 12" id="KW-0238">DNA-binding</keyword>
<name>A0AAV7TTK5_PLEWA</name>
<dbReference type="GO" id="GO:0006954">
    <property type="term" value="P:inflammatory response"/>
    <property type="evidence" value="ECO:0007669"/>
    <property type="project" value="UniProtKB-KW"/>
</dbReference>
<dbReference type="AlphaFoldDB" id="A0AAV7TTK5"/>
<feature type="DNA-binding region" description="HMG box" evidence="12">
    <location>
        <begin position="1"/>
        <end position="65"/>
    </location>
</feature>
<keyword evidence="6" id="KW-0391">Immunity</keyword>
<comment type="caution">
    <text evidence="15">The sequence shown here is derived from an EMBL/GenBank/DDBJ whole genome shotgun (WGS) entry which is preliminary data.</text>
</comment>
<accession>A0AAV7TTK5</accession>
<reference evidence="15" key="1">
    <citation type="journal article" date="2022" name="bioRxiv">
        <title>Sequencing and chromosome-scale assembly of the giantPleurodeles waltlgenome.</title>
        <authorList>
            <person name="Brown T."/>
            <person name="Elewa A."/>
            <person name="Iarovenko S."/>
            <person name="Subramanian E."/>
            <person name="Araus A.J."/>
            <person name="Petzold A."/>
            <person name="Susuki M."/>
            <person name="Suzuki K.-i.T."/>
            <person name="Hayashi T."/>
            <person name="Toyoda A."/>
            <person name="Oliveira C."/>
            <person name="Osipova E."/>
            <person name="Leigh N.D."/>
            <person name="Simon A."/>
            <person name="Yun M.H."/>
        </authorList>
    </citation>
    <scope>NUCLEOTIDE SEQUENCE</scope>
    <source>
        <strain evidence="15">20211129_DDA</strain>
        <tissue evidence="15">Liver</tissue>
    </source>
</reference>
<dbReference type="GO" id="GO:0006357">
    <property type="term" value="P:regulation of transcription by RNA polymerase II"/>
    <property type="evidence" value="ECO:0007669"/>
    <property type="project" value="TreeGrafter"/>
</dbReference>
<dbReference type="GO" id="GO:0045087">
    <property type="term" value="P:innate immune response"/>
    <property type="evidence" value="ECO:0007669"/>
    <property type="project" value="UniProtKB-KW"/>
</dbReference>
<comment type="subcellular location">
    <subcellularLocation>
        <location evidence="1">Cytoplasm</location>
    </subcellularLocation>
    <subcellularLocation>
        <location evidence="2">Secreted</location>
    </subcellularLocation>
</comment>
<proteinExistence type="predicted"/>
<keyword evidence="16" id="KW-1185">Reference proteome</keyword>
<keyword evidence="4" id="KW-0964">Secreted</keyword>
<dbReference type="EMBL" id="JANPWB010000006">
    <property type="protein sequence ID" value="KAJ1179018.1"/>
    <property type="molecule type" value="Genomic_DNA"/>
</dbReference>
<dbReference type="Proteomes" id="UP001066276">
    <property type="component" value="Chromosome 3_2"/>
</dbReference>
<feature type="domain" description="HMG box" evidence="14">
    <location>
        <begin position="1"/>
        <end position="65"/>
    </location>
</feature>
<dbReference type="SUPFAM" id="SSF47095">
    <property type="entry name" value="HMG-box"/>
    <property type="match status" value="1"/>
</dbReference>